<feature type="compositionally biased region" description="Basic residues" evidence="1">
    <location>
        <begin position="137"/>
        <end position="189"/>
    </location>
</feature>
<evidence type="ECO:0000313" key="2">
    <source>
        <dbReference type="EMBL" id="KAF2207821.1"/>
    </source>
</evidence>
<protein>
    <submittedName>
        <fullName evidence="2">Uncharacterized protein</fullName>
    </submittedName>
</protein>
<name>A0A6A6F5J8_9PEZI</name>
<dbReference type="EMBL" id="ML992700">
    <property type="protein sequence ID" value="KAF2207821.1"/>
    <property type="molecule type" value="Genomic_DNA"/>
</dbReference>
<feature type="compositionally biased region" description="Basic residues" evidence="1">
    <location>
        <begin position="118"/>
        <end position="128"/>
    </location>
</feature>
<feature type="region of interest" description="Disordered" evidence="1">
    <location>
        <begin position="1"/>
        <end position="29"/>
    </location>
</feature>
<sequence>MVGSRSGNYKSPNVQVRKGETKGRTTLPSDQLWPFEQDRDTIHNVLAISSGYYSVTPASAIPRSTEQTIYFAMLEEPLKAIYPVSPFSPNKSFTSERRLNLSLSLLERSKIGHSKSGYSKRGHSKIGHSKSGYSKSGHSKIGHSKSGHSKSGHSKRGHSKIGHSKSGHSKSGHSKRGYSKRGHSKSGHR</sequence>
<dbReference type="Proteomes" id="UP000799539">
    <property type="component" value="Unassembled WGS sequence"/>
</dbReference>
<accession>A0A6A6F5J8</accession>
<keyword evidence="3" id="KW-1185">Reference proteome</keyword>
<feature type="region of interest" description="Disordered" evidence="1">
    <location>
        <begin position="112"/>
        <end position="189"/>
    </location>
</feature>
<dbReference type="AlphaFoldDB" id="A0A6A6F5J8"/>
<proteinExistence type="predicted"/>
<organism evidence="2 3">
    <name type="scientific">Cercospora zeae-maydis SCOH1-5</name>
    <dbReference type="NCBI Taxonomy" id="717836"/>
    <lineage>
        <taxon>Eukaryota</taxon>
        <taxon>Fungi</taxon>
        <taxon>Dikarya</taxon>
        <taxon>Ascomycota</taxon>
        <taxon>Pezizomycotina</taxon>
        <taxon>Dothideomycetes</taxon>
        <taxon>Dothideomycetidae</taxon>
        <taxon>Mycosphaerellales</taxon>
        <taxon>Mycosphaerellaceae</taxon>
        <taxon>Cercospora</taxon>
    </lineage>
</organism>
<feature type="compositionally biased region" description="Polar residues" evidence="1">
    <location>
        <begin position="1"/>
        <end position="14"/>
    </location>
</feature>
<reference evidence="2" key="1">
    <citation type="journal article" date="2020" name="Stud. Mycol.">
        <title>101 Dothideomycetes genomes: a test case for predicting lifestyles and emergence of pathogens.</title>
        <authorList>
            <person name="Haridas S."/>
            <person name="Albert R."/>
            <person name="Binder M."/>
            <person name="Bloem J."/>
            <person name="Labutti K."/>
            <person name="Salamov A."/>
            <person name="Andreopoulos B."/>
            <person name="Baker S."/>
            <person name="Barry K."/>
            <person name="Bills G."/>
            <person name="Bluhm B."/>
            <person name="Cannon C."/>
            <person name="Castanera R."/>
            <person name="Culley D."/>
            <person name="Daum C."/>
            <person name="Ezra D."/>
            <person name="Gonzalez J."/>
            <person name="Henrissat B."/>
            <person name="Kuo A."/>
            <person name="Liang C."/>
            <person name="Lipzen A."/>
            <person name="Lutzoni F."/>
            <person name="Magnuson J."/>
            <person name="Mondo S."/>
            <person name="Nolan M."/>
            <person name="Ohm R."/>
            <person name="Pangilinan J."/>
            <person name="Park H.-J."/>
            <person name="Ramirez L."/>
            <person name="Alfaro M."/>
            <person name="Sun H."/>
            <person name="Tritt A."/>
            <person name="Yoshinaga Y."/>
            <person name="Zwiers L.-H."/>
            <person name="Turgeon B."/>
            <person name="Goodwin S."/>
            <person name="Spatafora J."/>
            <person name="Crous P."/>
            <person name="Grigoriev I."/>
        </authorList>
    </citation>
    <scope>NUCLEOTIDE SEQUENCE</scope>
    <source>
        <strain evidence="2">SCOH1-5</strain>
    </source>
</reference>
<evidence type="ECO:0000256" key="1">
    <source>
        <dbReference type="SAM" id="MobiDB-lite"/>
    </source>
</evidence>
<gene>
    <name evidence="2" type="ORF">CERZMDRAFT_102087</name>
</gene>
<evidence type="ECO:0000313" key="3">
    <source>
        <dbReference type="Proteomes" id="UP000799539"/>
    </source>
</evidence>